<accession>A0A645HTL8</accession>
<protein>
    <submittedName>
        <fullName evidence="1">Uncharacterized protein</fullName>
    </submittedName>
</protein>
<reference evidence="1" key="1">
    <citation type="submission" date="2019-08" db="EMBL/GenBank/DDBJ databases">
        <authorList>
            <person name="Kucharzyk K."/>
            <person name="Murdoch R.W."/>
            <person name="Higgins S."/>
            <person name="Loffler F."/>
        </authorList>
    </citation>
    <scope>NUCLEOTIDE SEQUENCE</scope>
</reference>
<name>A0A645HTL8_9ZZZZ</name>
<comment type="caution">
    <text evidence="1">The sequence shown here is derived from an EMBL/GenBank/DDBJ whole genome shotgun (WGS) entry which is preliminary data.</text>
</comment>
<organism evidence="1">
    <name type="scientific">bioreactor metagenome</name>
    <dbReference type="NCBI Taxonomy" id="1076179"/>
    <lineage>
        <taxon>unclassified sequences</taxon>
        <taxon>metagenomes</taxon>
        <taxon>ecological metagenomes</taxon>
    </lineage>
</organism>
<gene>
    <name evidence="1" type="ORF">SDC9_189756</name>
</gene>
<dbReference type="EMBL" id="VSSQ01099785">
    <property type="protein sequence ID" value="MPN42200.1"/>
    <property type="molecule type" value="Genomic_DNA"/>
</dbReference>
<sequence>MDDDFGAVQIGSQSIAGGAENPDGFTGQAAGNITLAQAVFNQHLLVRR</sequence>
<dbReference type="AlphaFoldDB" id="A0A645HTL8"/>
<proteinExistence type="predicted"/>
<evidence type="ECO:0000313" key="1">
    <source>
        <dbReference type="EMBL" id="MPN42200.1"/>
    </source>
</evidence>